<evidence type="ECO:0000313" key="2">
    <source>
        <dbReference type="Proteomes" id="UP000267794"/>
    </source>
</evidence>
<evidence type="ECO:0000313" key="1">
    <source>
        <dbReference type="EMBL" id="AYE61455.1"/>
    </source>
</evidence>
<dbReference type="Proteomes" id="UP000267794">
    <property type="component" value="Chromosome"/>
</dbReference>
<dbReference type="AlphaFoldDB" id="A0A386RDX9"/>
<sequence>MTLMEQIQANFLEMYKMDYQFGIYDKDGMKGLVVQGFLSAENYQKIVGEAYERTDNQVSGAPQA</sequence>
<dbReference type="Pfam" id="PF09693">
    <property type="entry name" value="Phage_XkdX"/>
    <property type="match status" value="1"/>
</dbReference>
<organism evidence="1 2">
    <name type="scientific">Lactobacillus helveticus</name>
    <name type="common">Lactobacillus suntoryeus</name>
    <dbReference type="NCBI Taxonomy" id="1587"/>
    <lineage>
        <taxon>Bacteria</taxon>
        <taxon>Bacillati</taxon>
        <taxon>Bacillota</taxon>
        <taxon>Bacilli</taxon>
        <taxon>Lactobacillales</taxon>
        <taxon>Lactobacillaceae</taxon>
        <taxon>Lactobacillus</taxon>
    </lineage>
</organism>
<dbReference type="RefSeq" id="WP_120357370.1">
    <property type="nucleotide sequence ID" value="NZ_CP017982.1"/>
</dbReference>
<dbReference type="InterPro" id="IPR010022">
    <property type="entry name" value="XkdX"/>
</dbReference>
<gene>
    <name evidence="1" type="ORF">BC335_0967</name>
</gene>
<dbReference type="EMBL" id="CP017982">
    <property type="protein sequence ID" value="AYE61455.1"/>
    <property type="molecule type" value="Genomic_DNA"/>
</dbReference>
<reference evidence="1 2" key="1">
    <citation type="submission" date="2016-10" db="EMBL/GenBank/DDBJ databases">
        <title>Complete genomic sequencing of Lactobacillus helveticus LH99 and comparative genome analysis.</title>
        <authorList>
            <person name="Li N."/>
            <person name="You C."/>
            <person name="Liu Z."/>
        </authorList>
    </citation>
    <scope>NUCLEOTIDE SEQUENCE [LARGE SCALE GENOMIC DNA]</scope>
    <source>
        <strain evidence="1 2">LH99</strain>
    </source>
</reference>
<proteinExistence type="predicted"/>
<accession>A0A386RDX9</accession>
<name>A0A386RDX9_LACHE</name>
<protein>
    <recommendedName>
        <fullName evidence="3">XkdX family protein</fullName>
    </recommendedName>
</protein>
<evidence type="ECO:0008006" key="3">
    <source>
        <dbReference type="Google" id="ProtNLM"/>
    </source>
</evidence>